<evidence type="ECO:0000259" key="2">
    <source>
        <dbReference type="Pfam" id="PF07811"/>
    </source>
</evidence>
<protein>
    <recommendedName>
        <fullName evidence="2">TadE-like domain-containing protein</fullName>
    </recommendedName>
</protein>
<name>A0A6V8LD78_9ACTN</name>
<reference evidence="3 4" key="2">
    <citation type="submission" date="2020-03" db="EMBL/GenBank/DDBJ databases">
        <authorList>
            <person name="Ichikawa N."/>
            <person name="Kimura A."/>
            <person name="Kitahashi Y."/>
            <person name="Uohara A."/>
        </authorList>
    </citation>
    <scope>NUCLEOTIDE SEQUENCE [LARGE SCALE GENOMIC DNA]</scope>
    <source>
        <strain evidence="3 4">NBRC 108638</strain>
    </source>
</reference>
<feature type="compositionally biased region" description="Basic residues" evidence="1">
    <location>
        <begin position="133"/>
        <end position="142"/>
    </location>
</feature>
<evidence type="ECO:0000256" key="1">
    <source>
        <dbReference type="SAM" id="MobiDB-lite"/>
    </source>
</evidence>
<dbReference type="Proteomes" id="UP000482960">
    <property type="component" value="Unassembled WGS sequence"/>
</dbReference>
<evidence type="ECO:0000313" key="3">
    <source>
        <dbReference type="EMBL" id="GFJ90625.1"/>
    </source>
</evidence>
<evidence type="ECO:0000313" key="4">
    <source>
        <dbReference type="Proteomes" id="UP000482960"/>
    </source>
</evidence>
<accession>A0A6V8LD78</accession>
<feature type="region of interest" description="Disordered" evidence="1">
    <location>
        <begin position="99"/>
        <end position="142"/>
    </location>
</feature>
<proteinExistence type="predicted"/>
<organism evidence="3 4">
    <name type="scientific">Phytohabitans rumicis</name>
    <dbReference type="NCBI Taxonomy" id="1076125"/>
    <lineage>
        <taxon>Bacteria</taxon>
        <taxon>Bacillati</taxon>
        <taxon>Actinomycetota</taxon>
        <taxon>Actinomycetes</taxon>
        <taxon>Micromonosporales</taxon>
        <taxon>Micromonosporaceae</taxon>
    </lineage>
</organism>
<dbReference type="InterPro" id="IPR012495">
    <property type="entry name" value="TadE-like_dom"/>
</dbReference>
<feature type="domain" description="TadE-like" evidence="2">
    <location>
        <begin position="1"/>
        <end position="28"/>
    </location>
</feature>
<gene>
    <name evidence="3" type="ORF">Prum_042670</name>
</gene>
<keyword evidence="4" id="KW-1185">Reference proteome</keyword>
<dbReference type="AlphaFoldDB" id="A0A6V8LD78"/>
<dbReference type="Pfam" id="PF07811">
    <property type="entry name" value="TadE"/>
    <property type="match status" value="1"/>
</dbReference>
<dbReference type="EMBL" id="BLPG01000001">
    <property type="protein sequence ID" value="GFJ90625.1"/>
    <property type="molecule type" value="Genomic_DNA"/>
</dbReference>
<reference evidence="3 4" key="1">
    <citation type="submission" date="2020-03" db="EMBL/GenBank/DDBJ databases">
        <title>Whole genome shotgun sequence of Phytohabitans rumicis NBRC 108638.</title>
        <authorList>
            <person name="Komaki H."/>
            <person name="Tamura T."/>
        </authorList>
    </citation>
    <scope>NUCLEOTIDE SEQUENCE [LARGE SCALE GENOMIC DNA]</scope>
    <source>
        <strain evidence="3 4">NBRC 108638</strain>
    </source>
</reference>
<feature type="compositionally biased region" description="Basic residues" evidence="1">
    <location>
        <begin position="111"/>
        <end position="123"/>
    </location>
</feature>
<comment type="caution">
    <text evidence="3">The sequence shown here is derived from an EMBL/GenBank/DDBJ whole genome shotgun (WGS) entry which is preliminary data.</text>
</comment>
<sequence>MVVFGIIDFGRLLNAQIVVSQAAREGARAEAVGGNPVARATDAAGSLGPVAVGVGAACPANPGANAAASVTVTFTFQFITPVVALADLVAGPINVDARGSCRAADDPAAPARRRPGRPGRRCRAGGGAAQRQRPARHGGAHH</sequence>